<dbReference type="GO" id="GO:0016491">
    <property type="term" value="F:oxidoreductase activity"/>
    <property type="evidence" value="ECO:0007669"/>
    <property type="project" value="TreeGrafter"/>
</dbReference>
<dbReference type="PANTHER" id="PTHR35038">
    <property type="entry name" value="DISSIMILATORY SULFITE REDUCTASE SIRA"/>
    <property type="match status" value="1"/>
</dbReference>
<feature type="region of interest" description="Disordered" evidence="2">
    <location>
        <begin position="548"/>
        <end position="573"/>
    </location>
</feature>
<dbReference type="InterPro" id="IPR036280">
    <property type="entry name" value="Multihaem_cyt_sf"/>
</dbReference>
<protein>
    <submittedName>
        <fullName evidence="3">Putative CxxxxCH...CXXCH cytochrome family protein</fullName>
    </submittedName>
</protein>
<dbReference type="Pfam" id="PF09698">
    <property type="entry name" value="GSu_C4xC__C2xCH"/>
    <property type="match status" value="3"/>
</dbReference>
<dbReference type="InterPro" id="IPR010176">
    <property type="entry name" value="C4xCH_C2xCH_motif_GEOSU"/>
</dbReference>
<reference evidence="3 4" key="1">
    <citation type="submission" date="2019-07" db="EMBL/GenBank/DDBJ databases">
        <title>Genomic Encyclopedia of Archaeal and Bacterial Type Strains, Phase II (KMG-II): from individual species to whole genera.</title>
        <authorList>
            <person name="Goeker M."/>
        </authorList>
    </citation>
    <scope>NUCLEOTIDE SEQUENCE [LARGE SCALE GENOMIC DNA]</scope>
    <source>
        <strain evidence="3 4">ATCC BAA-1139</strain>
    </source>
</reference>
<dbReference type="InterPro" id="IPR051829">
    <property type="entry name" value="Multiheme_Cytochr_ET"/>
</dbReference>
<dbReference type="PANTHER" id="PTHR35038:SF6">
    <property type="entry name" value="SURFACE LOCALIZED DECAHEME CYTOCHROME C LIPOPROTEIN"/>
    <property type="match status" value="1"/>
</dbReference>
<evidence type="ECO:0000256" key="2">
    <source>
        <dbReference type="SAM" id="MobiDB-lite"/>
    </source>
</evidence>
<evidence type="ECO:0000313" key="3">
    <source>
        <dbReference type="EMBL" id="TWJ18414.1"/>
    </source>
</evidence>
<comment type="caution">
    <text evidence="3">The sequence shown here is derived from an EMBL/GenBank/DDBJ whole genome shotgun (WGS) entry which is preliminary data.</text>
</comment>
<proteinExistence type="predicted"/>
<dbReference type="SUPFAM" id="SSF48695">
    <property type="entry name" value="Multiheme cytochromes"/>
    <property type="match status" value="2"/>
</dbReference>
<dbReference type="Proteomes" id="UP000319449">
    <property type="component" value="Unassembled WGS sequence"/>
</dbReference>
<dbReference type="RefSeq" id="WP_145023486.1">
    <property type="nucleotide sequence ID" value="NZ_VLLN01000016.1"/>
</dbReference>
<feature type="non-terminal residue" evidence="3">
    <location>
        <position position="573"/>
    </location>
</feature>
<organism evidence="3 4">
    <name type="scientific">Geobacter argillaceus</name>
    <dbReference type="NCBI Taxonomy" id="345631"/>
    <lineage>
        <taxon>Bacteria</taxon>
        <taxon>Pseudomonadati</taxon>
        <taxon>Thermodesulfobacteriota</taxon>
        <taxon>Desulfuromonadia</taxon>
        <taxon>Geobacterales</taxon>
        <taxon>Geobacteraceae</taxon>
        <taxon>Geobacter</taxon>
    </lineage>
</organism>
<keyword evidence="1" id="KW-0732">Signal</keyword>
<evidence type="ECO:0000256" key="1">
    <source>
        <dbReference type="ARBA" id="ARBA00022729"/>
    </source>
</evidence>
<sequence length="573" mass="60136">MNRRASLSALSRTLILSTIFLAGFFVLGVPVGHAIQKYQYSPQLCSDCHGMPPIDTAYRNVTTGGFKGSHLTHATTGQSSCEKCHNGSSTFKTDHSNGFIHMSSNINASPSPAKGVYSTKGVFFNQTSNPILGTCTNVNCHFETTTPVWSSTTFASPTDCGQCHGAPPSGTGPGYTGGNAGSHTRHNLYYAGANQCVKCHTDHTAEANTFAHATSLRNIVVAPRDPAGTLAGSYTGSGANFLPSRQASQSFGTCSGTYCHSNGQSATGPYSHTAIQWGSTTTCTTCHDGAAAITSLSGKHQKHVSTSLYQFRCSNCHYDTTNDGSTISSYALHVNKTKDVTFDPAIRTSTSSWNGSQCVNIYCHGNGQSLTPTDTVAWTDTTGCSSCHAYPSLTSGSHAKHIINQDSCTKCHNATVDIGMGVLKSYALHVNRSVDIKLNVGVIENVPKYNGYSISTNYGKTSGSGFARCSGLYCHSDGKRGAAYRSYSSKKWGNASIGCNGCHGTNTTTGAPGYTSGPGYENSHAKHVTGSADCVKCHFKTTTTGTSVPGGPLPASGSLHLNGTPDVNLSKPF</sequence>
<dbReference type="NCBIfam" id="TIGR01904">
    <property type="entry name" value="GSu_C4xC__C2xCH"/>
    <property type="match status" value="4"/>
</dbReference>
<keyword evidence="4" id="KW-1185">Reference proteome</keyword>
<evidence type="ECO:0000313" key="4">
    <source>
        <dbReference type="Proteomes" id="UP000319449"/>
    </source>
</evidence>
<dbReference type="EMBL" id="VLLN01000016">
    <property type="protein sequence ID" value="TWJ18414.1"/>
    <property type="molecule type" value="Genomic_DNA"/>
</dbReference>
<dbReference type="OrthoDB" id="9810317at2"/>
<dbReference type="AlphaFoldDB" id="A0A562VKX1"/>
<gene>
    <name evidence="3" type="ORF">JN12_02636</name>
</gene>
<accession>A0A562VKX1</accession>
<name>A0A562VKX1_9BACT</name>